<evidence type="ECO:0000313" key="1">
    <source>
        <dbReference type="EMBL" id="KLO19028.1"/>
    </source>
</evidence>
<dbReference type="Proteomes" id="UP000053477">
    <property type="component" value="Unassembled WGS sequence"/>
</dbReference>
<evidence type="ECO:0000313" key="2">
    <source>
        <dbReference type="Proteomes" id="UP000053477"/>
    </source>
</evidence>
<dbReference type="EMBL" id="KQ085889">
    <property type="protein sequence ID" value="KLO19028.1"/>
    <property type="molecule type" value="Genomic_DNA"/>
</dbReference>
<protein>
    <submittedName>
        <fullName evidence="1">Uncharacterized protein</fullName>
    </submittedName>
</protein>
<organism evidence="1 2">
    <name type="scientific">Schizopora paradoxa</name>
    <dbReference type="NCBI Taxonomy" id="27342"/>
    <lineage>
        <taxon>Eukaryota</taxon>
        <taxon>Fungi</taxon>
        <taxon>Dikarya</taxon>
        <taxon>Basidiomycota</taxon>
        <taxon>Agaricomycotina</taxon>
        <taxon>Agaricomycetes</taxon>
        <taxon>Hymenochaetales</taxon>
        <taxon>Schizoporaceae</taxon>
        <taxon>Schizopora</taxon>
    </lineage>
</organism>
<reference evidence="1 2" key="1">
    <citation type="submission" date="2015-04" db="EMBL/GenBank/DDBJ databases">
        <title>Complete genome sequence of Schizopora paradoxa KUC8140, a cosmopolitan wood degrader in East Asia.</title>
        <authorList>
            <consortium name="DOE Joint Genome Institute"/>
            <person name="Min B."/>
            <person name="Park H."/>
            <person name="Jang Y."/>
            <person name="Kim J.-J."/>
            <person name="Kim K.H."/>
            <person name="Pangilinan J."/>
            <person name="Lipzen A."/>
            <person name="Riley R."/>
            <person name="Grigoriev I.V."/>
            <person name="Spatafora J.W."/>
            <person name="Choi I.-G."/>
        </authorList>
    </citation>
    <scope>NUCLEOTIDE SEQUENCE [LARGE SCALE GENOMIC DNA]</scope>
    <source>
        <strain evidence="1 2">KUC8140</strain>
    </source>
</reference>
<gene>
    <name evidence="1" type="ORF">SCHPADRAFT_924689</name>
</gene>
<sequence>MPRKRRVKRKTEKTGYVVEAATTNGDRPPTSTTLLYYLSSSFKPEGLNENGVQIHILTYYGFVYSLKDFDELAKRILDVQDPRRKVFKIVPPDSLCVVHGYLKFGDSELMDADAYYIKDAWVLNSEESSGLGSEATKETKETPRRRIIFIERKHTENKLGPEFDVLERNLENAIKWFGRYGYTADMLTQRKVAVPGEEIHLGEPSAKYLSEQACDPKLEQSVIENIFETPRRVEYAEYIGILPFDNTNWKAITLSATSINLTLKFARPTSHCFSSTQV</sequence>
<dbReference type="AlphaFoldDB" id="A0A0H2SBD6"/>
<keyword evidence="2" id="KW-1185">Reference proteome</keyword>
<proteinExistence type="predicted"/>
<name>A0A0H2SBD6_9AGAM</name>
<dbReference type="InParanoid" id="A0A0H2SBD6"/>
<accession>A0A0H2SBD6</accession>